<name>A0A857LU67_9ACTN</name>
<feature type="compositionally biased region" description="Low complexity" evidence="1">
    <location>
        <begin position="183"/>
        <end position="192"/>
    </location>
</feature>
<evidence type="ECO:0000313" key="2">
    <source>
        <dbReference type="EMBL" id="QHN42246.1"/>
    </source>
</evidence>
<organism evidence="2">
    <name type="scientific">Gordonia amarae</name>
    <dbReference type="NCBI Taxonomy" id="36821"/>
    <lineage>
        <taxon>Bacteria</taxon>
        <taxon>Bacillati</taxon>
        <taxon>Actinomycetota</taxon>
        <taxon>Actinomycetes</taxon>
        <taxon>Mycobacteriales</taxon>
        <taxon>Gordoniaceae</taxon>
        <taxon>Gordonia</taxon>
    </lineage>
</organism>
<reference evidence="2" key="1">
    <citation type="journal article" date="2021" name="Nat. Microbiol.">
        <title>Cocultivation of an ultrasmall environmental parasitic bacterium with lytic ability against bacteria associated with wastewater foams.</title>
        <authorList>
            <person name="Batinovic S."/>
            <person name="Rose J.J.A."/>
            <person name="Ratcliffe J."/>
            <person name="Seviour R.J."/>
            <person name="Petrovski S."/>
        </authorList>
    </citation>
    <scope>NUCLEOTIDE SEQUENCE</scope>
    <source>
        <strain evidence="2">CON44</strain>
    </source>
</reference>
<feature type="compositionally biased region" description="Polar residues" evidence="1">
    <location>
        <begin position="38"/>
        <end position="58"/>
    </location>
</feature>
<gene>
    <name evidence="2" type="ORF">GII30_23175</name>
</gene>
<evidence type="ECO:0000256" key="1">
    <source>
        <dbReference type="SAM" id="MobiDB-lite"/>
    </source>
</evidence>
<dbReference type="PANTHER" id="PTHR43384:SF14">
    <property type="entry name" value="ESX-1 SECRETION-ASSOCIATED PROTEIN ESPI"/>
    <property type="match status" value="1"/>
</dbReference>
<accession>A0A857LU67</accession>
<dbReference type="InterPro" id="IPR027417">
    <property type="entry name" value="P-loop_NTPase"/>
</dbReference>
<feature type="compositionally biased region" description="Pro residues" evidence="1">
    <location>
        <begin position="88"/>
        <end position="104"/>
    </location>
</feature>
<feature type="compositionally biased region" description="Pro residues" evidence="1">
    <location>
        <begin position="65"/>
        <end position="78"/>
    </location>
</feature>
<proteinExistence type="predicted"/>
<dbReference type="Gene3D" id="3.40.50.300">
    <property type="entry name" value="P-loop containing nucleotide triphosphate hydrolases"/>
    <property type="match status" value="1"/>
</dbReference>
<dbReference type="GO" id="GO:0005829">
    <property type="term" value="C:cytosol"/>
    <property type="evidence" value="ECO:0007669"/>
    <property type="project" value="TreeGrafter"/>
</dbReference>
<dbReference type="GO" id="GO:0005524">
    <property type="term" value="F:ATP binding"/>
    <property type="evidence" value="ECO:0007669"/>
    <property type="project" value="TreeGrafter"/>
</dbReference>
<sequence>MDAGPAGYPPMPAPPGPQIPSPGIIPPGQEYAVPQQFAGRQQFTGPQPYAQASQTELSGPQRAPFTPPPYPAAPPYPAPHEFAGSPQYPGPQPTGPQYPGPQYPGPQYTEQHDPSPQQQYGAAPQHTGPHHTGPGQYPPAPAYDPRQGHPGTPGQVTGAPPYPVPPVPGSSTRQPPLPPAPAPAGQQVPEPQTGRLPHDPLPTDLRTPVRRGKHAGGWREKLRAASGGLITFGASRTDEQLSMLVRRARTPIQGDFRLAVLSVKGGVGKTTTTVGLGSAFASLRGDRVIAVDANPDFGTLARRIPVQSTATVRTLLNDPELNRYTDVRRHTNQASSRLEVIASERNPAISESFSADDYRRVIAILEAYYNIIMTDCGTGVVHSAMEGVLELANAIIVVTTPAVDGAQSASATLDWLEAHGYQRLVQESVVVISAARPGGAAIDINALTEHFLGRVRAVQVIPYDEHLATGSYIDLDQMDRRTRTAFLELAATVADSFWPGGHPPEPAGW</sequence>
<dbReference type="InterPro" id="IPR050625">
    <property type="entry name" value="ParA/MinD_ATPase"/>
</dbReference>
<dbReference type="PANTHER" id="PTHR43384">
    <property type="entry name" value="SEPTUM SITE-DETERMINING PROTEIN MIND HOMOLOG, CHLOROPLASTIC-RELATED"/>
    <property type="match status" value="1"/>
</dbReference>
<dbReference type="EMBL" id="CP045810">
    <property type="protein sequence ID" value="QHN42246.1"/>
    <property type="molecule type" value="Genomic_DNA"/>
</dbReference>
<feature type="compositionally biased region" description="Pro residues" evidence="1">
    <location>
        <begin position="7"/>
        <end position="25"/>
    </location>
</feature>
<protein>
    <submittedName>
        <fullName evidence="2">AAA family ATPase</fullName>
    </submittedName>
</protein>
<dbReference type="Pfam" id="PF01656">
    <property type="entry name" value="CbiA"/>
    <property type="match status" value="1"/>
</dbReference>
<dbReference type="GO" id="GO:0051782">
    <property type="term" value="P:negative regulation of cell division"/>
    <property type="evidence" value="ECO:0007669"/>
    <property type="project" value="TreeGrafter"/>
</dbReference>
<dbReference type="AlphaFoldDB" id="A0A857LU67"/>
<dbReference type="SUPFAM" id="SSF52540">
    <property type="entry name" value="P-loop containing nucleoside triphosphate hydrolases"/>
    <property type="match status" value="1"/>
</dbReference>
<dbReference type="GO" id="GO:0009898">
    <property type="term" value="C:cytoplasmic side of plasma membrane"/>
    <property type="evidence" value="ECO:0007669"/>
    <property type="project" value="TreeGrafter"/>
</dbReference>
<dbReference type="GO" id="GO:0016887">
    <property type="term" value="F:ATP hydrolysis activity"/>
    <property type="evidence" value="ECO:0007669"/>
    <property type="project" value="TreeGrafter"/>
</dbReference>
<dbReference type="InterPro" id="IPR002586">
    <property type="entry name" value="CobQ/CobB/MinD/ParA_Nub-bd_dom"/>
</dbReference>
<feature type="region of interest" description="Disordered" evidence="1">
    <location>
        <begin position="1"/>
        <end position="217"/>
    </location>
</feature>